<dbReference type="AlphaFoldDB" id="A0A066UL00"/>
<gene>
    <name evidence="1" type="ORF">VFDL14_01560</name>
</gene>
<evidence type="ECO:0000313" key="1">
    <source>
        <dbReference type="EMBL" id="KDN27700.1"/>
    </source>
</evidence>
<protein>
    <submittedName>
        <fullName evidence="1">Rha family transcriptional regulator</fullName>
    </submittedName>
</protein>
<proteinExistence type="predicted"/>
<sequence length="66" mass="7278">MATIQIAVDAPFCTKKEFIRRTGWSSSSLDRAITAGEIPVLEKKGRSGSVLINLVKLYQRAAEQQV</sequence>
<reference evidence="1 2" key="1">
    <citation type="submission" date="2014-02" db="EMBL/GenBank/DDBJ databases">
        <title>Vibrio fortis Dalian14 Genome Sequencing.</title>
        <authorList>
            <person name="Wang Y."/>
            <person name="Song L."/>
            <person name="Liu G."/>
            <person name="Ding J."/>
        </authorList>
    </citation>
    <scope>NUCLEOTIDE SEQUENCE [LARGE SCALE GENOMIC DNA]</scope>
    <source>
        <strain evidence="1 2">Dalian14</strain>
    </source>
</reference>
<dbReference type="Proteomes" id="UP000027219">
    <property type="component" value="Unassembled WGS sequence"/>
</dbReference>
<dbReference type="RefSeq" id="WP_032552218.1">
    <property type="nucleotide sequence ID" value="NZ_JFFR01000025.1"/>
</dbReference>
<evidence type="ECO:0000313" key="2">
    <source>
        <dbReference type="Proteomes" id="UP000027219"/>
    </source>
</evidence>
<dbReference type="OrthoDB" id="5879468at2"/>
<dbReference type="STRING" id="212667.VFDL14_01560"/>
<organism evidence="1 2">
    <name type="scientific">Vibrio fortis</name>
    <dbReference type="NCBI Taxonomy" id="212667"/>
    <lineage>
        <taxon>Bacteria</taxon>
        <taxon>Pseudomonadati</taxon>
        <taxon>Pseudomonadota</taxon>
        <taxon>Gammaproteobacteria</taxon>
        <taxon>Vibrionales</taxon>
        <taxon>Vibrionaceae</taxon>
        <taxon>Vibrio</taxon>
    </lineage>
</organism>
<comment type="caution">
    <text evidence="1">The sequence shown here is derived from an EMBL/GenBank/DDBJ whole genome shotgun (WGS) entry which is preliminary data.</text>
</comment>
<accession>A0A066UL00</accession>
<keyword evidence="2" id="KW-1185">Reference proteome</keyword>
<name>A0A066UL00_9VIBR</name>
<dbReference type="EMBL" id="JFFR01000025">
    <property type="protein sequence ID" value="KDN27700.1"/>
    <property type="molecule type" value="Genomic_DNA"/>
</dbReference>